<feature type="compositionally biased region" description="Basic and acidic residues" evidence="1">
    <location>
        <begin position="9"/>
        <end position="21"/>
    </location>
</feature>
<dbReference type="AlphaFoldDB" id="A0A371Q4P3"/>
<name>A0A371Q4P3_STRIH</name>
<reference evidence="2 3" key="1">
    <citation type="submission" date="2018-08" db="EMBL/GenBank/DDBJ databases">
        <title>Streptomyces NEAU-D10 sp. nov., a novel Actinomycete isolated from soil.</title>
        <authorList>
            <person name="Jin L."/>
        </authorList>
    </citation>
    <scope>NUCLEOTIDE SEQUENCE [LARGE SCALE GENOMIC DNA]</scope>
    <source>
        <strain evidence="2 3">NEAU-D10</strain>
    </source>
</reference>
<evidence type="ECO:0000313" key="2">
    <source>
        <dbReference type="EMBL" id="REK89658.1"/>
    </source>
</evidence>
<feature type="non-terminal residue" evidence="2">
    <location>
        <position position="1"/>
    </location>
</feature>
<evidence type="ECO:0000313" key="3">
    <source>
        <dbReference type="Proteomes" id="UP000262477"/>
    </source>
</evidence>
<dbReference type="EMBL" id="QUAC01000112">
    <property type="protein sequence ID" value="REK89658.1"/>
    <property type="molecule type" value="Genomic_DNA"/>
</dbReference>
<accession>A0A371Q4P3</accession>
<sequence length="76" mass="8434">AGWAARLRYAKDRRAAQDPRRAQRPAGPGDGYVFEGPSPLRVSFPCPACHQRIRVPVRGRLQARCGLCKTLLDCDT</sequence>
<protein>
    <submittedName>
        <fullName evidence="2">Uncharacterized protein</fullName>
    </submittedName>
</protein>
<evidence type="ECO:0000256" key="1">
    <source>
        <dbReference type="SAM" id="MobiDB-lite"/>
    </source>
</evidence>
<comment type="caution">
    <text evidence="2">The sequence shown here is derived from an EMBL/GenBank/DDBJ whole genome shotgun (WGS) entry which is preliminary data.</text>
</comment>
<gene>
    <name evidence="2" type="ORF">DY245_14525</name>
</gene>
<proteinExistence type="predicted"/>
<organism evidence="2 3">
    <name type="scientific">Streptomyces inhibens</name>
    <dbReference type="NCBI Taxonomy" id="2293571"/>
    <lineage>
        <taxon>Bacteria</taxon>
        <taxon>Bacillati</taxon>
        <taxon>Actinomycetota</taxon>
        <taxon>Actinomycetes</taxon>
        <taxon>Kitasatosporales</taxon>
        <taxon>Streptomycetaceae</taxon>
        <taxon>Streptomyces</taxon>
    </lineage>
</organism>
<keyword evidence="3" id="KW-1185">Reference proteome</keyword>
<dbReference type="Proteomes" id="UP000262477">
    <property type="component" value="Unassembled WGS sequence"/>
</dbReference>
<feature type="region of interest" description="Disordered" evidence="1">
    <location>
        <begin position="1"/>
        <end position="32"/>
    </location>
</feature>